<dbReference type="Gene3D" id="1.10.10.10">
    <property type="entry name" value="Winged helix-like DNA-binding domain superfamily/Winged helix DNA-binding domain"/>
    <property type="match status" value="1"/>
</dbReference>
<dbReference type="SUPFAM" id="SSF46785">
    <property type="entry name" value="Winged helix' DNA-binding domain"/>
    <property type="match status" value="1"/>
</dbReference>
<dbReference type="PANTHER" id="PTHR30537">
    <property type="entry name" value="HTH-TYPE TRANSCRIPTIONAL REGULATOR"/>
    <property type="match status" value="1"/>
</dbReference>
<dbReference type="InterPro" id="IPR005119">
    <property type="entry name" value="LysR_subst-bd"/>
</dbReference>
<dbReference type="Proteomes" id="UP000196531">
    <property type="component" value="Unassembled WGS sequence"/>
</dbReference>
<reference evidence="7" key="1">
    <citation type="journal article" date="2017" name="Proc. Natl. Acad. Sci. U.S.A.">
        <title>Simulation of Deepwater Horizon oil plume reveals substrate specialization within a complex community of hydrocarbon-degraders.</title>
        <authorList>
            <person name="Hu P."/>
            <person name="Dubinsky E.A."/>
            <person name="Probst A.J."/>
            <person name="Wang J."/>
            <person name="Sieber C.M.K."/>
            <person name="Tom L.M."/>
            <person name="Gardinali P."/>
            <person name="Banfield J.F."/>
            <person name="Atlas R.M."/>
            <person name="Andersen G.L."/>
        </authorList>
    </citation>
    <scope>NUCLEOTIDE SEQUENCE [LARGE SCALE GENOMIC DNA]</scope>
</reference>
<dbReference type="GO" id="GO:0003700">
    <property type="term" value="F:DNA-binding transcription factor activity"/>
    <property type="evidence" value="ECO:0007669"/>
    <property type="project" value="InterPro"/>
</dbReference>
<evidence type="ECO:0000313" key="6">
    <source>
        <dbReference type="EMBL" id="OUR95854.1"/>
    </source>
</evidence>
<dbReference type="PANTHER" id="PTHR30537:SF35">
    <property type="entry name" value="TRANSCRIPTIONAL REGULATORY PROTEIN"/>
    <property type="match status" value="1"/>
</dbReference>
<dbReference type="PROSITE" id="PS50931">
    <property type="entry name" value="HTH_LYSR"/>
    <property type="match status" value="1"/>
</dbReference>
<comment type="similarity">
    <text evidence="1">Belongs to the LysR transcriptional regulatory family.</text>
</comment>
<dbReference type="InterPro" id="IPR036390">
    <property type="entry name" value="WH_DNA-bd_sf"/>
</dbReference>
<dbReference type="Gene3D" id="3.40.190.290">
    <property type="match status" value="1"/>
</dbReference>
<dbReference type="AlphaFoldDB" id="A0A1Y5FB44"/>
<dbReference type="Pfam" id="PF00126">
    <property type="entry name" value="HTH_1"/>
    <property type="match status" value="1"/>
</dbReference>
<evidence type="ECO:0000259" key="5">
    <source>
        <dbReference type="PROSITE" id="PS50931"/>
    </source>
</evidence>
<dbReference type="CDD" id="cd08422">
    <property type="entry name" value="PBP2_CrgA_like"/>
    <property type="match status" value="1"/>
</dbReference>
<dbReference type="InterPro" id="IPR036388">
    <property type="entry name" value="WH-like_DNA-bd_sf"/>
</dbReference>
<dbReference type="GO" id="GO:0043565">
    <property type="term" value="F:sequence-specific DNA binding"/>
    <property type="evidence" value="ECO:0007669"/>
    <property type="project" value="TreeGrafter"/>
</dbReference>
<name>A0A1Y5FB44_9BACT</name>
<dbReference type="Pfam" id="PF03466">
    <property type="entry name" value="LysR_substrate"/>
    <property type="match status" value="1"/>
</dbReference>
<evidence type="ECO:0000256" key="4">
    <source>
        <dbReference type="ARBA" id="ARBA00023163"/>
    </source>
</evidence>
<dbReference type="InterPro" id="IPR058163">
    <property type="entry name" value="LysR-type_TF_proteobact-type"/>
</dbReference>
<gene>
    <name evidence="6" type="ORF">A9Q84_15250</name>
</gene>
<keyword evidence="2" id="KW-0805">Transcription regulation</keyword>
<accession>A0A1Y5FB44</accession>
<sequence>MLDSIKDFQVFKSIYETLSLTESSEVFNTSPATMSKKLAAIEREVGEQLFYRSTRSISPTQYGHDLYSQTLNFLEKYHELFDEEQLSSIPKGNLRITISASLYRGMFVEIINEFINKYPQITLDLNLSDQVVDIVDKGFDIALRVSDLPDSNLMCVRLADSTRVVCASKEYIKLHGKPVKPSDLKDHNCLILNNERVWKFKKDKKKVPVVVKGNIKTNYGDLVVDYLKRDQGIAYVAKWHITSELKNRSVVPLLTSYEPETNPSIFIVFPYVKKVPARTRIFIDFLKEKFKI</sequence>
<dbReference type="GO" id="GO:0006351">
    <property type="term" value="P:DNA-templated transcription"/>
    <property type="evidence" value="ECO:0007669"/>
    <property type="project" value="TreeGrafter"/>
</dbReference>
<evidence type="ECO:0000256" key="2">
    <source>
        <dbReference type="ARBA" id="ARBA00023015"/>
    </source>
</evidence>
<dbReference type="SUPFAM" id="SSF53850">
    <property type="entry name" value="Periplasmic binding protein-like II"/>
    <property type="match status" value="1"/>
</dbReference>
<dbReference type="EMBL" id="MAAO01000007">
    <property type="protein sequence ID" value="OUR95854.1"/>
    <property type="molecule type" value="Genomic_DNA"/>
</dbReference>
<feature type="domain" description="HTH lysR-type" evidence="5">
    <location>
        <begin position="3"/>
        <end position="60"/>
    </location>
</feature>
<keyword evidence="3" id="KW-0238">DNA-binding</keyword>
<keyword evidence="4" id="KW-0804">Transcription</keyword>
<organism evidence="6 7">
    <name type="scientific">Halobacteriovorax marinus</name>
    <dbReference type="NCBI Taxonomy" id="97084"/>
    <lineage>
        <taxon>Bacteria</taxon>
        <taxon>Pseudomonadati</taxon>
        <taxon>Bdellovibrionota</taxon>
        <taxon>Bacteriovoracia</taxon>
        <taxon>Bacteriovoracales</taxon>
        <taxon>Halobacteriovoraceae</taxon>
        <taxon>Halobacteriovorax</taxon>
    </lineage>
</organism>
<evidence type="ECO:0000256" key="3">
    <source>
        <dbReference type="ARBA" id="ARBA00023125"/>
    </source>
</evidence>
<protein>
    <recommendedName>
        <fullName evidence="5">HTH lysR-type domain-containing protein</fullName>
    </recommendedName>
</protein>
<proteinExistence type="inferred from homology"/>
<evidence type="ECO:0000313" key="7">
    <source>
        <dbReference type="Proteomes" id="UP000196531"/>
    </source>
</evidence>
<evidence type="ECO:0000256" key="1">
    <source>
        <dbReference type="ARBA" id="ARBA00009437"/>
    </source>
</evidence>
<comment type="caution">
    <text evidence="6">The sequence shown here is derived from an EMBL/GenBank/DDBJ whole genome shotgun (WGS) entry which is preliminary data.</text>
</comment>
<dbReference type="InterPro" id="IPR000847">
    <property type="entry name" value="LysR_HTH_N"/>
</dbReference>